<evidence type="ECO:0000256" key="10">
    <source>
        <dbReference type="PROSITE-ProRule" id="PRU00282"/>
    </source>
</evidence>
<dbReference type="AlphaFoldDB" id="A0ABD2PFT6"/>
<evidence type="ECO:0000256" key="8">
    <source>
        <dbReference type="ARBA" id="ARBA00023128"/>
    </source>
</evidence>
<sequence>MAGEKHNFSIQNADPPLGDDMEMYQRNRRYRYEYNIEDEFLRNRENEFLRHRLQSPQTVYPPRTLAYYNINNGNAEEVNLKKYVASSVTFVSLVAENILCHPFLVLRRQCQVHPYLSKYHLLPFTLIPSVYHLHQSQGLTILWKGLGSVLLVRGISIGVEDLLSRVTPWPDTITWHSGLKQFFQHIMLKCVSLAIVTPFYSASFVETVQSEIASEKPGILDVFRDGFIRLLSWNDGPKGRLIPIWALVLPTVTLGLAKYLFAMLVKGATAKILQARMKYQHEITGALPKNPVEIQDINLTASLVSLIATDVVFYPCETIVHRLHLQGTRTIIDNLDNGQSVLAVLTNYTGAVDCYEQCVQTEGVFGLYKGFGALIVQYALHIALVKVTKFIFMEIGAMVSKPKPSPPSVTHDNSPPAVANLSTVSKSYLLP</sequence>
<feature type="repeat" description="Solcar" evidence="10">
    <location>
        <begin position="296"/>
        <end position="395"/>
    </location>
</feature>
<keyword evidence="13" id="KW-1185">Reference proteome</keyword>
<comment type="caution">
    <text evidence="12">The sequence shown here is derived from an EMBL/GenBank/DDBJ whole genome shotgun (WGS) entry which is preliminary data.</text>
</comment>
<evidence type="ECO:0000256" key="5">
    <source>
        <dbReference type="ARBA" id="ARBA00022737"/>
    </source>
</evidence>
<dbReference type="PROSITE" id="PS50920">
    <property type="entry name" value="SOLCAR"/>
    <property type="match status" value="1"/>
</dbReference>
<evidence type="ECO:0000256" key="2">
    <source>
        <dbReference type="ARBA" id="ARBA00006375"/>
    </source>
</evidence>
<dbReference type="InterPro" id="IPR023395">
    <property type="entry name" value="MCP_dom_sf"/>
</dbReference>
<dbReference type="Gene3D" id="1.50.40.10">
    <property type="entry name" value="Mitochondrial carrier domain"/>
    <property type="match status" value="1"/>
</dbReference>
<evidence type="ECO:0000256" key="6">
    <source>
        <dbReference type="ARBA" id="ARBA00022787"/>
    </source>
</evidence>
<dbReference type="SUPFAM" id="SSF103506">
    <property type="entry name" value="Mitochondrial carrier"/>
    <property type="match status" value="1"/>
</dbReference>
<evidence type="ECO:0000313" key="12">
    <source>
        <dbReference type="EMBL" id="KAL3289703.1"/>
    </source>
</evidence>
<evidence type="ECO:0000256" key="4">
    <source>
        <dbReference type="ARBA" id="ARBA00022692"/>
    </source>
</evidence>
<evidence type="ECO:0000256" key="9">
    <source>
        <dbReference type="ARBA" id="ARBA00023136"/>
    </source>
</evidence>
<accession>A0ABD2PFT6</accession>
<keyword evidence="6" id="KW-1000">Mitochondrion outer membrane</keyword>
<reference evidence="12 13" key="1">
    <citation type="journal article" date="2021" name="BMC Biol.">
        <title>Horizontally acquired antibacterial genes associated with adaptive radiation of ladybird beetles.</title>
        <authorList>
            <person name="Li H.S."/>
            <person name="Tang X.F."/>
            <person name="Huang Y.H."/>
            <person name="Xu Z.Y."/>
            <person name="Chen M.L."/>
            <person name="Du X.Y."/>
            <person name="Qiu B.Y."/>
            <person name="Chen P.T."/>
            <person name="Zhang W."/>
            <person name="Slipinski A."/>
            <person name="Escalona H.E."/>
            <person name="Waterhouse R.M."/>
            <person name="Zwick A."/>
            <person name="Pang H."/>
        </authorList>
    </citation>
    <scope>NUCLEOTIDE SEQUENCE [LARGE SCALE GENOMIC DNA]</scope>
    <source>
        <strain evidence="12">SYSU2018</strain>
    </source>
</reference>
<dbReference type="InterPro" id="IPR039158">
    <property type="entry name" value="SLC25A46"/>
</dbReference>
<evidence type="ECO:0000256" key="3">
    <source>
        <dbReference type="ARBA" id="ARBA00022448"/>
    </source>
</evidence>
<evidence type="ECO:0000256" key="7">
    <source>
        <dbReference type="ARBA" id="ARBA00022989"/>
    </source>
</evidence>
<dbReference type="Pfam" id="PF00153">
    <property type="entry name" value="Mito_carr"/>
    <property type="match status" value="1"/>
</dbReference>
<dbReference type="PANTHER" id="PTHR21252:SF2">
    <property type="entry name" value="MITOCHONDRIAL OUTER MEMBRANE PROTEIN SLC25A46"/>
    <property type="match status" value="1"/>
</dbReference>
<comment type="subcellular location">
    <subcellularLocation>
        <location evidence="1">Mitochondrion outer membrane</location>
        <topology evidence="1">Multi-pass membrane protein</topology>
    </subcellularLocation>
</comment>
<proteinExistence type="inferred from homology"/>
<keyword evidence="9 10" id="KW-0472">Membrane</keyword>
<evidence type="ECO:0000256" key="11">
    <source>
        <dbReference type="RuleBase" id="RU000488"/>
    </source>
</evidence>
<dbReference type="GO" id="GO:0005741">
    <property type="term" value="C:mitochondrial outer membrane"/>
    <property type="evidence" value="ECO:0007669"/>
    <property type="project" value="UniProtKB-SubCell"/>
</dbReference>
<evidence type="ECO:0008006" key="14">
    <source>
        <dbReference type="Google" id="ProtNLM"/>
    </source>
</evidence>
<protein>
    <recommendedName>
        <fullName evidence="14">Solute carrier family 25 member 46</fullName>
    </recommendedName>
</protein>
<keyword evidence="5" id="KW-0677">Repeat</keyword>
<keyword evidence="8" id="KW-0496">Mitochondrion</keyword>
<organism evidence="12 13">
    <name type="scientific">Cryptolaemus montrouzieri</name>
    <dbReference type="NCBI Taxonomy" id="559131"/>
    <lineage>
        <taxon>Eukaryota</taxon>
        <taxon>Metazoa</taxon>
        <taxon>Ecdysozoa</taxon>
        <taxon>Arthropoda</taxon>
        <taxon>Hexapoda</taxon>
        <taxon>Insecta</taxon>
        <taxon>Pterygota</taxon>
        <taxon>Neoptera</taxon>
        <taxon>Endopterygota</taxon>
        <taxon>Coleoptera</taxon>
        <taxon>Polyphaga</taxon>
        <taxon>Cucujiformia</taxon>
        <taxon>Coccinelloidea</taxon>
        <taxon>Coccinellidae</taxon>
        <taxon>Scymninae</taxon>
        <taxon>Scymnini</taxon>
        <taxon>Cryptolaemus</taxon>
    </lineage>
</organism>
<keyword evidence="7" id="KW-1133">Transmembrane helix</keyword>
<dbReference type="InterPro" id="IPR018108">
    <property type="entry name" value="MCP_transmembrane"/>
</dbReference>
<dbReference type="Proteomes" id="UP001516400">
    <property type="component" value="Unassembled WGS sequence"/>
</dbReference>
<comment type="similarity">
    <text evidence="2 11">Belongs to the mitochondrial carrier (TC 2.A.29) family.</text>
</comment>
<evidence type="ECO:0000313" key="13">
    <source>
        <dbReference type="Proteomes" id="UP001516400"/>
    </source>
</evidence>
<dbReference type="EMBL" id="JABFTP020000186">
    <property type="protein sequence ID" value="KAL3289703.1"/>
    <property type="molecule type" value="Genomic_DNA"/>
</dbReference>
<dbReference type="PANTHER" id="PTHR21252">
    <property type="entry name" value="TB1 PROTEIN-RELATED"/>
    <property type="match status" value="1"/>
</dbReference>
<gene>
    <name evidence="12" type="ORF">HHI36_023103</name>
</gene>
<evidence type="ECO:0000256" key="1">
    <source>
        <dbReference type="ARBA" id="ARBA00004374"/>
    </source>
</evidence>
<keyword evidence="4 10" id="KW-0812">Transmembrane</keyword>
<name>A0ABD2PFT6_9CUCU</name>
<keyword evidence="3 11" id="KW-0813">Transport</keyword>